<protein>
    <submittedName>
        <fullName evidence="1">Uncharacterized protein</fullName>
    </submittedName>
</protein>
<evidence type="ECO:0000313" key="2">
    <source>
        <dbReference type="Proteomes" id="UP001230649"/>
    </source>
</evidence>
<comment type="caution">
    <text evidence="1">The sequence shown here is derived from an EMBL/GenBank/DDBJ whole genome shotgun (WGS) entry which is preliminary data.</text>
</comment>
<organism evidence="1 2">
    <name type="scientific">Naganishia adeliensis</name>
    <dbReference type="NCBI Taxonomy" id="92952"/>
    <lineage>
        <taxon>Eukaryota</taxon>
        <taxon>Fungi</taxon>
        <taxon>Dikarya</taxon>
        <taxon>Basidiomycota</taxon>
        <taxon>Agaricomycotina</taxon>
        <taxon>Tremellomycetes</taxon>
        <taxon>Filobasidiales</taxon>
        <taxon>Filobasidiaceae</taxon>
        <taxon>Naganishia</taxon>
    </lineage>
</organism>
<accession>A0ACC2V655</accession>
<name>A0ACC2V655_9TREE</name>
<sequence>MSATDEALLAARARILRYESYPFGSKEAQDARMSDGILPVDLRRRQSMFPHRSDIQGDAPVVDLTESPDGPAGFSASAFGPAWQDHRPQTSSNVQRDIQFDEIVRKASVDLAKRSANSSVAGTPVGAVRPLLLPNGMTDPASMSTAAVSSMAVVKSEAEIANAREREHRQRILARTANLSQPDMSRGAVRSPKSQRRSLPRIVNEAAPSQKYTPREVQMDFMPDHYETAQLDMGPMDVDPRRRQSSRRGSPRLPSYHVDGSFPTSAGVNAHDQHAPRHRPYAGLPMESHQTHGPPRRESFQPPAPPSEAVVPYYDNPEPPSTGAVSGTADFPSVLRKDYHADNPDLGRRHMAPSFDRPPPTHFTEQNHHPPPHYGNPPPPYHSGPSNFDNRIPFTSAPRAPARTVSTPAVFSLSSTALPGPRYSCDHCGKSFSRPSSLKIHIYSHTGEKPYKCTWPNCTRSFSVQSNLKRHAKVHLENSGQQSGSSASQNHQMDHPINTALRGPGGVNTPGASASNYTSSFLTPQTTQPLASGHTPDGYFDPRLHSRHPASHSPAPAALRHNSNMMQSYPPSPAGAMPNPANLGGRAPSHLQFSMQGPPRRRVSGGSGYGSEMAEEDELEE</sequence>
<proteinExistence type="predicted"/>
<evidence type="ECO:0000313" key="1">
    <source>
        <dbReference type="EMBL" id="KAJ9094395.1"/>
    </source>
</evidence>
<dbReference type="EMBL" id="JASBWS010000138">
    <property type="protein sequence ID" value="KAJ9094395.1"/>
    <property type="molecule type" value="Genomic_DNA"/>
</dbReference>
<reference evidence="1" key="1">
    <citation type="submission" date="2023-04" db="EMBL/GenBank/DDBJ databases">
        <title>Draft Genome sequencing of Naganishia species isolated from polar environments using Oxford Nanopore Technology.</title>
        <authorList>
            <person name="Leo P."/>
            <person name="Venkateswaran K."/>
        </authorList>
    </citation>
    <scope>NUCLEOTIDE SEQUENCE</scope>
    <source>
        <strain evidence="1">MNA-CCFEE 5262</strain>
    </source>
</reference>
<keyword evidence="2" id="KW-1185">Reference proteome</keyword>
<dbReference type="Proteomes" id="UP001230649">
    <property type="component" value="Unassembled WGS sequence"/>
</dbReference>
<gene>
    <name evidence="1" type="ORF">QFC20_006897</name>
</gene>